<dbReference type="AlphaFoldDB" id="A0A853DJA4"/>
<evidence type="ECO:0000313" key="4">
    <source>
        <dbReference type="Proteomes" id="UP000571817"/>
    </source>
</evidence>
<name>A0A853DJA4_9MICO</name>
<proteinExistence type="predicted"/>
<organism evidence="3 4">
    <name type="scientific">Allobranchiibius huperziae</name>
    <dbReference type="NCBI Taxonomy" id="1874116"/>
    <lineage>
        <taxon>Bacteria</taxon>
        <taxon>Bacillati</taxon>
        <taxon>Actinomycetota</taxon>
        <taxon>Actinomycetes</taxon>
        <taxon>Micrococcales</taxon>
        <taxon>Dermacoccaceae</taxon>
        <taxon>Allobranchiibius</taxon>
    </lineage>
</organism>
<evidence type="ECO:0000313" key="3">
    <source>
        <dbReference type="EMBL" id="NYJ74800.1"/>
    </source>
</evidence>
<protein>
    <recommendedName>
        <fullName evidence="5">DUF3068 domain-containing protein</fullName>
    </recommendedName>
</protein>
<keyword evidence="2" id="KW-0812">Transmembrane</keyword>
<accession>A0A853DJA4</accession>
<dbReference type="Pfam" id="PF11271">
    <property type="entry name" value="PorA"/>
    <property type="match status" value="1"/>
</dbReference>
<keyword evidence="2" id="KW-1133">Transmembrane helix</keyword>
<evidence type="ECO:0000256" key="2">
    <source>
        <dbReference type="SAM" id="Phobius"/>
    </source>
</evidence>
<dbReference type="Proteomes" id="UP000571817">
    <property type="component" value="Unassembled WGS sequence"/>
</dbReference>
<evidence type="ECO:0000256" key="1">
    <source>
        <dbReference type="SAM" id="MobiDB-lite"/>
    </source>
</evidence>
<sequence>MRKSAIVIGFGAFFLTLALLLQFYAFDKLTVIPADTNTQQVLSDNNAKFFDADTLSFQQGEVTTRQTVVADKKASDAEGKNSIVLDINQSTDNNNQAPPIDAFTSHFALNRHTGKVIDCCNDNMNGKPVQHQGYTVKFPFGAGKGSYPYWDNTLQKPMTMTYAGTDKIRGLTVYRYHGVVPQTTYTKQAIPGFVFGGAKDSPGVNADRAYANDRTIWVEPQTGAFIKVEEKEVVTLTDPANGKSVKGIDTDQVMNDATVKANVDEYKGKASQLKLLKLMPWVLGVLGLILLVVGIVLLLIGGRGDRAERADDTEVDNDNRRGARHAEGDGDDYARA</sequence>
<comment type="caution">
    <text evidence="3">The sequence shown here is derived from an EMBL/GenBank/DDBJ whole genome shotgun (WGS) entry which is preliminary data.</text>
</comment>
<dbReference type="InterPro" id="IPR021424">
    <property type="entry name" value="PorA"/>
</dbReference>
<keyword evidence="4" id="KW-1185">Reference proteome</keyword>
<dbReference type="EMBL" id="JACCFW010000001">
    <property type="protein sequence ID" value="NYJ74800.1"/>
    <property type="molecule type" value="Genomic_DNA"/>
</dbReference>
<evidence type="ECO:0008006" key="5">
    <source>
        <dbReference type="Google" id="ProtNLM"/>
    </source>
</evidence>
<feature type="transmembrane region" description="Helical" evidence="2">
    <location>
        <begin position="278"/>
        <end position="300"/>
    </location>
</feature>
<reference evidence="3 4" key="1">
    <citation type="submission" date="2020-07" db="EMBL/GenBank/DDBJ databases">
        <title>Sequencing the genomes of 1000 actinobacteria strains.</title>
        <authorList>
            <person name="Klenk H.-P."/>
        </authorList>
    </citation>
    <scope>NUCLEOTIDE SEQUENCE [LARGE SCALE GENOMIC DNA]</scope>
    <source>
        <strain evidence="3 4">DSM 29531</strain>
    </source>
</reference>
<gene>
    <name evidence="3" type="ORF">HNR15_001763</name>
</gene>
<feature type="region of interest" description="Disordered" evidence="1">
    <location>
        <begin position="308"/>
        <end position="336"/>
    </location>
</feature>
<dbReference type="RefSeq" id="WP_179480976.1">
    <property type="nucleotide sequence ID" value="NZ_JACCFW010000001.1"/>
</dbReference>
<keyword evidence="2" id="KW-0472">Membrane</keyword>